<proteinExistence type="predicted"/>
<dbReference type="EMBL" id="AP021875">
    <property type="protein sequence ID" value="BBO75241.1"/>
    <property type="molecule type" value="Genomic_DNA"/>
</dbReference>
<dbReference type="InterPro" id="IPR035965">
    <property type="entry name" value="PAS-like_dom_sf"/>
</dbReference>
<organism evidence="1 2">
    <name type="scientific">Desulfosarcina widdelii</name>
    <dbReference type="NCBI Taxonomy" id="947919"/>
    <lineage>
        <taxon>Bacteria</taxon>
        <taxon>Pseudomonadati</taxon>
        <taxon>Thermodesulfobacteriota</taxon>
        <taxon>Desulfobacteria</taxon>
        <taxon>Desulfobacterales</taxon>
        <taxon>Desulfosarcinaceae</taxon>
        <taxon>Desulfosarcina</taxon>
    </lineage>
</organism>
<evidence type="ECO:0000313" key="2">
    <source>
        <dbReference type="Proteomes" id="UP000427769"/>
    </source>
</evidence>
<gene>
    <name evidence="1" type="ORF">DSCW_26580</name>
</gene>
<evidence type="ECO:0000313" key="1">
    <source>
        <dbReference type="EMBL" id="BBO75241.1"/>
    </source>
</evidence>
<protein>
    <submittedName>
        <fullName evidence="1">Uncharacterized protein</fullName>
    </submittedName>
</protein>
<dbReference type="SUPFAM" id="SSF55785">
    <property type="entry name" value="PYP-like sensor domain (PAS domain)"/>
    <property type="match status" value="1"/>
</dbReference>
<dbReference type="AlphaFoldDB" id="A0A5K7Z6E6"/>
<reference evidence="1 2" key="1">
    <citation type="submission" date="2019-11" db="EMBL/GenBank/DDBJ databases">
        <title>Comparative genomics of hydrocarbon-degrading Desulfosarcina strains.</title>
        <authorList>
            <person name="Watanabe M."/>
            <person name="Kojima H."/>
            <person name="Fukui M."/>
        </authorList>
    </citation>
    <scope>NUCLEOTIDE SEQUENCE [LARGE SCALE GENOMIC DNA]</scope>
    <source>
        <strain evidence="1 2">PP31</strain>
    </source>
</reference>
<dbReference type="KEGG" id="dwd:DSCW_26580"/>
<name>A0A5K7Z6E6_9BACT</name>
<keyword evidence="2" id="KW-1185">Reference proteome</keyword>
<sequence>MITKELIKDILMKCPFGVVVIGKDRKIRWAKEAACTIAAVDDLATIVGRRCAEFLCPDEQCDCPVLDHGREVNNAVSILRRYDGSLIPILRNERRSLKMSRCRNGRLHHQTDQSQ</sequence>
<dbReference type="Proteomes" id="UP000427769">
    <property type="component" value="Chromosome"/>
</dbReference>
<accession>A0A5K7Z6E6</accession>